<feature type="domain" description="GGDEF" evidence="3">
    <location>
        <begin position="510"/>
        <end position="638"/>
    </location>
</feature>
<organism evidence="4">
    <name type="scientific">Clostridioides difficile</name>
    <name type="common">Peptoclostridium difficile</name>
    <dbReference type="NCBI Taxonomy" id="1496"/>
    <lineage>
        <taxon>Bacteria</taxon>
        <taxon>Bacillati</taxon>
        <taxon>Bacillota</taxon>
        <taxon>Clostridia</taxon>
        <taxon>Peptostreptococcales</taxon>
        <taxon>Peptostreptococcaceae</taxon>
        <taxon>Clostridioides</taxon>
    </lineage>
</organism>
<dbReference type="Gene3D" id="3.20.20.450">
    <property type="entry name" value="EAL domain"/>
    <property type="match status" value="1"/>
</dbReference>
<keyword evidence="1" id="KW-0472">Membrane</keyword>
<dbReference type="PROSITE" id="PS50887">
    <property type="entry name" value="GGDEF"/>
    <property type="match status" value="1"/>
</dbReference>
<sequence>MKNVSKKFFVCTIIVLITFLCFSKFAIYVFDKQEKKETKVVENMLNVYKNNIILNLTEKFNYSKDLTSVLVSNNYSIDKLKPIADEILKNNSCIYISVVEKYNVAAFFSNSVKKDIINTPIQELNYSYSLANSIKGLVVEGPSKDQFSNGDVFLITNPIYKNGEYWGEITVALDAKKVVDSFNLNKLKESGFEYELWRVHLDNGSKSTIEISTKDFNFSKSHEIKFKLPTVWTLSIVYKNGWNNKNIDFIVFVILLIISILIGVMTFIYIEKKSISKELNQQSLKNLETGILNREGFLIKLQEHLNRKNNEIVLLYICITNYSKFAPVMSFEKRQDYLTHIVKNLDNYIKSSHFIARISEEGFVLALEENCDKNELLNIEKGISLELLRKIKVENKQVFLTIGYGSSRCVDDRKDAESLLLSAIEDYERRFPAMSPIHDFTKKCEDMLDEKKQIVFGEYPDLEINKLSKVIYKYYKKVQRIMYKDYNIDIGNRRGYMRDVEVLIDYNSERMLYLFLIDICKFGKFNELFSIEIGDVILKEVSNKLKTIFSNYLYRINGDVFLGISIDKESYLDTLHKVNEVFNSSLSVEDVLFDIKCNIGICQYPYHGENPYDLLEKVQIALEYAKKDVKSNVKVYDKELTEEIYHENNIIKDLKKGLEEQTLEVWYQPIFNVSKNCYIKAEALIRLRNKEGGYYSAYEVITYAEKHGLIKDVGLYVLKKACDVTTKIKDKNIDFEQMQLNLSVQQIVHKQCANDILSCIENCGLDKKYICVEVTETVLMETFEIVNVTLDKLKKEGISIALDEFGSGFSSINYLANLPIENLKIDKELVEQITYSKKQFELLKTIVQIAKINGMDIVAEGVETKETLDLVVTSGVNLIQGHYFSEPLSEDKFIELMIEE</sequence>
<name>A0A6N2Y9E3_CLODI</name>
<evidence type="ECO:0000256" key="1">
    <source>
        <dbReference type="SAM" id="Phobius"/>
    </source>
</evidence>
<dbReference type="InterPro" id="IPR043128">
    <property type="entry name" value="Rev_trsase/Diguanyl_cyclase"/>
</dbReference>
<dbReference type="SMART" id="SM00267">
    <property type="entry name" value="GGDEF"/>
    <property type="match status" value="1"/>
</dbReference>
<dbReference type="PANTHER" id="PTHR33121">
    <property type="entry name" value="CYCLIC DI-GMP PHOSPHODIESTERASE PDEF"/>
    <property type="match status" value="1"/>
</dbReference>
<dbReference type="PROSITE" id="PS50883">
    <property type="entry name" value="EAL"/>
    <property type="match status" value="1"/>
</dbReference>
<feature type="domain" description="EAL" evidence="2">
    <location>
        <begin position="647"/>
        <end position="900"/>
    </location>
</feature>
<dbReference type="GO" id="GO:0071111">
    <property type="term" value="F:cyclic-guanylate-specific phosphodiesterase activity"/>
    <property type="evidence" value="ECO:0007669"/>
    <property type="project" value="InterPro"/>
</dbReference>
<dbReference type="SUPFAM" id="SSF141868">
    <property type="entry name" value="EAL domain-like"/>
    <property type="match status" value="1"/>
</dbReference>
<evidence type="ECO:0000259" key="3">
    <source>
        <dbReference type="PROSITE" id="PS50887"/>
    </source>
</evidence>
<dbReference type="Pfam" id="PF00563">
    <property type="entry name" value="EAL"/>
    <property type="match status" value="1"/>
</dbReference>
<gene>
    <name evidence="4" type="primary">cph2_5</name>
    <name evidence="4" type="ORF">PDLFYP43_01583</name>
</gene>
<dbReference type="SMART" id="SM00052">
    <property type="entry name" value="EAL"/>
    <property type="match status" value="1"/>
</dbReference>
<dbReference type="InterPro" id="IPR001633">
    <property type="entry name" value="EAL_dom"/>
</dbReference>
<accession>A0A6N2Y9E3</accession>
<keyword evidence="1" id="KW-0812">Transmembrane</keyword>
<dbReference type="EMBL" id="CACRUR010000002">
    <property type="protein sequence ID" value="VYT63295.1"/>
    <property type="molecule type" value="Genomic_DNA"/>
</dbReference>
<dbReference type="Pfam" id="PF00990">
    <property type="entry name" value="GGDEF"/>
    <property type="match status" value="2"/>
</dbReference>
<dbReference type="Gene3D" id="3.30.70.270">
    <property type="match status" value="2"/>
</dbReference>
<dbReference type="AlphaFoldDB" id="A0A6N2Y9E3"/>
<dbReference type="InterPro" id="IPR050706">
    <property type="entry name" value="Cyclic-di-GMP_PDE-like"/>
</dbReference>
<dbReference type="RefSeq" id="WP_004454126.1">
    <property type="nucleotide sequence ID" value="NZ_BIUQ01000033.1"/>
</dbReference>
<dbReference type="SUPFAM" id="SSF55073">
    <property type="entry name" value="Nucleotide cyclase"/>
    <property type="match status" value="2"/>
</dbReference>
<evidence type="ECO:0000259" key="2">
    <source>
        <dbReference type="PROSITE" id="PS50883"/>
    </source>
</evidence>
<evidence type="ECO:0000313" key="4">
    <source>
        <dbReference type="EMBL" id="VYT63295.1"/>
    </source>
</evidence>
<dbReference type="InterPro" id="IPR000160">
    <property type="entry name" value="GGDEF_dom"/>
</dbReference>
<reference evidence="4" key="1">
    <citation type="submission" date="2019-11" db="EMBL/GenBank/DDBJ databases">
        <authorList>
            <person name="Feng L."/>
        </authorList>
    </citation>
    <scope>NUCLEOTIDE SEQUENCE</scope>
    <source>
        <strain evidence="4">PdifficileLFYP43</strain>
    </source>
</reference>
<dbReference type="InterPro" id="IPR029787">
    <property type="entry name" value="Nucleotide_cyclase"/>
</dbReference>
<protein>
    <submittedName>
        <fullName evidence="4">Phytochrome-like protein cph2</fullName>
    </submittedName>
</protein>
<proteinExistence type="predicted"/>
<dbReference type="CDD" id="cd01948">
    <property type="entry name" value="EAL"/>
    <property type="match status" value="1"/>
</dbReference>
<keyword evidence="1" id="KW-1133">Transmembrane helix</keyword>
<dbReference type="PANTHER" id="PTHR33121:SF71">
    <property type="entry name" value="OXYGEN SENSOR PROTEIN DOSP"/>
    <property type="match status" value="1"/>
</dbReference>
<dbReference type="CDD" id="cd01949">
    <property type="entry name" value="GGDEF"/>
    <property type="match status" value="1"/>
</dbReference>
<dbReference type="InterPro" id="IPR035919">
    <property type="entry name" value="EAL_sf"/>
</dbReference>
<feature type="transmembrane region" description="Helical" evidence="1">
    <location>
        <begin position="249"/>
        <end position="270"/>
    </location>
</feature>